<sequence length="51" mass="6039">MKRTDYLDGWLIFRLLPQCPTGHVHGFIRSLKTFYEHKQCPDIQILSHVAK</sequence>
<accession>A0A4Q0T7I3</accession>
<dbReference type="EMBL" id="RDSM01000001">
    <property type="protein sequence ID" value="RXH57646.1"/>
    <property type="molecule type" value="Genomic_DNA"/>
</dbReference>
<reference evidence="1 2" key="1">
    <citation type="submission" date="2018-11" db="EMBL/GenBank/DDBJ databases">
        <authorList>
            <person name="Mardanov A.V."/>
            <person name="Ravin N.V."/>
            <person name="Dedysh S.N."/>
        </authorList>
    </citation>
    <scope>NUCLEOTIDE SEQUENCE [LARGE SCALE GENOMIC DNA]</scope>
    <source>
        <strain evidence="1 2">AF10</strain>
    </source>
</reference>
<reference evidence="2" key="2">
    <citation type="submission" date="2019-02" db="EMBL/GenBank/DDBJ databases">
        <title>Granulicella sibirica sp. nov., a psychrotolerant acidobacterium isolated from an organic soil layer in forested tundra, West Siberia.</title>
        <authorList>
            <person name="Oshkin I.Y."/>
            <person name="Kulichevskaya I.S."/>
            <person name="Rijpstra W.I.C."/>
            <person name="Sinninghe Damste J.S."/>
            <person name="Rakitin A.L."/>
            <person name="Ravin N.V."/>
            <person name="Dedysh S.N."/>
        </authorList>
    </citation>
    <scope>NUCLEOTIDE SEQUENCE [LARGE SCALE GENOMIC DNA]</scope>
    <source>
        <strain evidence="2">AF10</strain>
    </source>
</reference>
<comment type="caution">
    <text evidence="1">The sequence shown here is derived from an EMBL/GenBank/DDBJ whole genome shotgun (WGS) entry which is preliminary data.</text>
</comment>
<keyword evidence="2" id="KW-1185">Reference proteome</keyword>
<proteinExistence type="predicted"/>
<gene>
    <name evidence="1" type="ORF">GRAN_0956</name>
</gene>
<evidence type="ECO:0000313" key="2">
    <source>
        <dbReference type="Proteomes" id="UP000289437"/>
    </source>
</evidence>
<name>A0A4Q0T7I3_9BACT</name>
<evidence type="ECO:0000313" key="1">
    <source>
        <dbReference type="EMBL" id="RXH57646.1"/>
    </source>
</evidence>
<protein>
    <submittedName>
        <fullName evidence="1">Uncharacterized protein</fullName>
    </submittedName>
</protein>
<dbReference type="Proteomes" id="UP000289437">
    <property type="component" value="Unassembled WGS sequence"/>
</dbReference>
<organism evidence="1 2">
    <name type="scientific">Granulicella sibirica</name>
    <dbReference type="NCBI Taxonomy" id="2479048"/>
    <lineage>
        <taxon>Bacteria</taxon>
        <taxon>Pseudomonadati</taxon>
        <taxon>Acidobacteriota</taxon>
        <taxon>Terriglobia</taxon>
        <taxon>Terriglobales</taxon>
        <taxon>Acidobacteriaceae</taxon>
        <taxon>Granulicella</taxon>
    </lineage>
</organism>
<dbReference type="AlphaFoldDB" id="A0A4Q0T7I3"/>